<proteinExistence type="predicted"/>
<dbReference type="Proteomes" id="UP000292445">
    <property type="component" value="Unassembled WGS sequence"/>
</dbReference>
<evidence type="ECO:0000313" key="3">
    <source>
        <dbReference type="Proteomes" id="UP000292445"/>
    </source>
</evidence>
<gene>
    <name evidence="2" type="ORF">EV675_4357</name>
</gene>
<dbReference type="EMBL" id="SGXC01000002">
    <property type="protein sequence ID" value="RZS81729.1"/>
    <property type="molecule type" value="Genomic_DNA"/>
</dbReference>
<comment type="caution">
    <text evidence="2">The sequence shown here is derived from an EMBL/GenBank/DDBJ whole genome shotgun (WGS) entry which is preliminary data.</text>
</comment>
<feature type="region of interest" description="Disordered" evidence="1">
    <location>
        <begin position="115"/>
        <end position="142"/>
    </location>
</feature>
<dbReference type="RefSeq" id="WP_130359706.1">
    <property type="nucleotide sequence ID" value="NZ_SGXC01000002.1"/>
</dbReference>
<keyword evidence="3" id="KW-1185">Reference proteome</keyword>
<organism evidence="2 3">
    <name type="scientific">Pigmentiphaga kullae</name>
    <dbReference type="NCBI Taxonomy" id="151784"/>
    <lineage>
        <taxon>Bacteria</taxon>
        <taxon>Pseudomonadati</taxon>
        <taxon>Pseudomonadota</taxon>
        <taxon>Betaproteobacteria</taxon>
        <taxon>Burkholderiales</taxon>
        <taxon>Alcaligenaceae</taxon>
        <taxon>Pigmentiphaga</taxon>
    </lineage>
</organism>
<feature type="compositionally biased region" description="Low complexity" evidence="1">
    <location>
        <begin position="115"/>
        <end position="127"/>
    </location>
</feature>
<protein>
    <recommendedName>
        <fullName evidence="4">Plasmid replication/partition related protein</fullName>
    </recommendedName>
</protein>
<accession>A0A4Q7NFD4</accession>
<feature type="region of interest" description="Disordered" evidence="1">
    <location>
        <begin position="215"/>
        <end position="253"/>
    </location>
</feature>
<evidence type="ECO:0000313" key="2">
    <source>
        <dbReference type="EMBL" id="RZS81729.1"/>
    </source>
</evidence>
<name>A0A4Q7NFD4_9BURK</name>
<sequence length="288" mass="30716">MDIEINEELRAYIDPLSEDEYAALEGSLLAEGCRDALVLWGNVLVDGHNRYGICRKHGIEFRTVQNTAFQSMDDVRLWMIDNHLGRRSISDYQRGVLALRKKDILQARTAAQAPAPAASADASEASPVPQGGAAAEPARPPLATREAVARAARLSTATVGQIERIQKAAAPELVAAVKSGTISISAAAAVATLPAQEQVVAVAGGKDELRRAARQVREKKARARPAEEAPQGEGGEEPADLPPESTDVGELQGLVRALRAENADLKRKVANLTVALKEARGPKAESRM</sequence>
<dbReference type="OrthoDB" id="5944985at2"/>
<dbReference type="AlphaFoldDB" id="A0A4Q7NFD4"/>
<evidence type="ECO:0000256" key="1">
    <source>
        <dbReference type="SAM" id="MobiDB-lite"/>
    </source>
</evidence>
<reference evidence="2 3" key="1">
    <citation type="submission" date="2019-02" db="EMBL/GenBank/DDBJ databases">
        <title>Genomic Encyclopedia of Type Strains, Phase IV (KMG-IV): sequencing the most valuable type-strain genomes for metagenomic binning, comparative biology and taxonomic classification.</title>
        <authorList>
            <person name="Goeker M."/>
        </authorList>
    </citation>
    <scope>NUCLEOTIDE SEQUENCE [LARGE SCALE GENOMIC DNA]</scope>
    <source>
        <strain evidence="2 3">K24</strain>
    </source>
</reference>
<evidence type="ECO:0008006" key="4">
    <source>
        <dbReference type="Google" id="ProtNLM"/>
    </source>
</evidence>